<evidence type="ECO:0000313" key="2">
    <source>
        <dbReference type="Proteomes" id="UP000805704"/>
    </source>
</evidence>
<reference evidence="1" key="1">
    <citation type="submission" date="2020-04" db="EMBL/GenBank/DDBJ databases">
        <title>A chromosome-scale assembly and high-density genetic map of the yellow drum (Nibea albiflora) genome.</title>
        <authorList>
            <person name="Xu D."/>
            <person name="Zhang W."/>
            <person name="Chen R."/>
            <person name="Tan P."/>
            <person name="Wang L."/>
            <person name="Song H."/>
            <person name="Tian L."/>
            <person name="Zhu Q."/>
            <person name="Wang B."/>
        </authorList>
    </citation>
    <scope>NUCLEOTIDE SEQUENCE</scope>
    <source>
        <strain evidence="1">ZJHYS-2018</strain>
    </source>
</reference>
<gene>
    <name evidence="1" type="ORF">GBF38_008645</name>
</gene>
<evidence type="ECO:0000313" key="1">
    <source>
        <dbReference type="EMBL" id="KAG8004432.1"/>
    </source>
</evidence>
<protein>
    <submittedName>
        <fullName evidence="1">Uncharacterized protein</fullName>
    </submittedName>
</protein>
<accession>A0ACB7EQE8</accession>
<dbReference type="Proteomes" id="UP000805704">
    <property type="component" value="Chromosome 24"/>
</dbReference>
<name>A0ACB7EQE8_NIBAL</name>
<organism evidence="1 2">
    <name type="scientific">Nibea albiflora</name>
    <name type="common">Yellow drum</name>
    <name type="synonym">Corvina albiflora</name>
    <dbReference type="NCBI Taxonomy" id="240163"/>
    <lineage>
        <taxon>Eukaryota</taxon>
        <taxon>Metazoa</taxon>
        <taxon>Chordata</taxon>
        <taxon>Craniata</taxon>
        <taxon>Vertebrata</taxon>
        <taxon>Euteleostomi</taxon>
        <taxon>Actinopterygii</taxon>
        <taxon>Neopterygii</taxon>
        <taxon>Teleostei</taxon>
        <taxon>Neoteleostei</taxon>
        <taxon>Acanthomorphata</taxon>
        <taxon>Eupercaria</taxon>
        <taxon>Sciaenidae</taxon>
        <taxon>Nibea</taxon>
    </lineage>
</organism>
<comment type="caution">
    <text evidence="1">The sequence shown here is derived from an EMBL/GenBank/DDBJ whole genome shotgun (WGS) entry which is preliminary data.</text>
</comment>
<dbReference type="EMBL" id="CM024812">
    <property type="protein sequence ID" value="KAG8004432.1"/>
    <property type="molecule type" value="Genomic_DNA"/>
</dbReference>
<sequence length="135" mass="15201">MFVALRCSEVLLCTVLVYVSTASCQLKVSSFIGDDVLLPCVYAENEPLPEKVSVFWRDKDDNIVLDIRNNAPDTSSNQMFRGRVVSFPELYRAGNFSIMMTDVRQSDSSQYDCHIPAVDFQQRIVLIVSGPEQVT</sequence>
<proteinExistence type="predicted"/>
<keyword evidence="2" id="KW-1185">Reference proteome</keyword>